<dbReference type="PANTHER" id="PTHR43792:SF1">
    <property type="entry name" value="N-ACETYLTRANSFERASE DOMAIN-CONTAINING PROTEIN"/>
    <property type="match status" value="1"/>
</dbReference>
<sequence length="148" mass="16204">MTKDDVSNVARLDIGGSRGPSGWVEWNRRSYHDLGFGLWIIETHAGDFVGDCGLTMQEVEDAWHVKAGWHVRSDLRRQGYATEAASAVRDAARDCGVGHLIAIIRPDNVASQRVALKIGLSLEREVEKNGGPALVFGADLTRERPPVT</sequence>
<evidence type="ECO:0000313" key="2">
    <source>
        <dbReference type="EMBL" id="MDC5697042.1"/>
    </source>
</evidence>
<dbReference type="RefSeq" id="WP_272461614.1">
    <property type="nucleotide sequence ID" value="NZ_JAPFQL010000023.1"/>
</dbReference>
<dbReference type="Pfam" id="PF13302">
    <property type="entry name" value="Acetyltransf_3"/>
    <property type="match status" value="1"/>
</dbReference>
<dbReference type="Proteomes" id="UP001150259">
    <property type="component" value="Unassembled WGS sequence"/>
</dbReference>
<accession>A0ABT5GFN3</accession>
<evidence type="ECO:0000259" key="1">
    <source>
        <dbReference type="PROSITE" id="PS51186"/>
    </source>
</evidence>
<name>A0ABT5GFN3_9MICO</name>
<gene>
    <name evidence="2" type="ORF">OO014_07200</name>
</gene>
<dbReference type="InterPro" id="IPR000182">
    <property type="entry name" value="GNAT_dom"/>
</dbReference>
<dbReference type="SUPFAM" id="SSF55729">
    <property type="entry name" value="Acyl-CoA N-acyltransferases (Nat)"/>
    <property type="match status" value="1"/>
</dbReference>
<dbReference type="InterPro" id="IPR051531">
    <property type="entry name" value="N-acetyltransferase"/>
</dbReference>
<dbReference type="EMBL" id="JAPFQL010000023">
    <property type="protein sequence ID" value="MDC5697042.1"/>
    <property type="molecule type" value="Genomic_DNA"/>
</dbReference>
<dbReference type="PANTHER" id="PTHR43792">
    <property type="entry name" value="GNAT FAMILY, PUTATIVE (AFU_ORTHOLOGUE AFUA_3G00765)-RELATED-RELATED"/>
    <property type="match status" value="1"/>
</dbReference>
<feature type="domain" description="N-acetyltransferase" evidence="1">
    <location>
        <begin position="1"/>
        <end position="141"/>
    </location>
</feature>
<dbReference type="InterPro" id="IPR016181">
    <property type="entry name" value="Acyl_CoA_acyltransferase"/>
</dbReference>
<organism evidence="2 3">
    <name type="scientific">Intrasporangium calvum</name>
    <dbReference type="NCBI Taxonomy" id="53358"/>
    <lineage>
        <taxon>Bacteria</taxon>
        <taxon>Bacillati</taxon>
        <taxon>Actinomycetota</taxon>
        <taxon>Actinomycetes</taxon>
        <taxon>Micrococcales</taxon>
        <taxon>Intrasporangiaceae</taxon>
        <taxon>Intrasporangium</taxon>
    </lineage>
</organism>
<protein>
    <submittedName>
        <fullName evidence="2">GNAT family N-acetyltransferase</fullName>
    </submittedName>
</protein>
<proteinExistence type="predicted"/>
<keyword evidence="3" id="KW-1185">Reference proteome</keyword>
<evidence type="ECO:0000313" key="3">
    <source>
        <dbReference type="Proteomes" id="UP001150259"/>
    </source>
</evidence>
<dbReference type="Gene3D" id="3.40.630.30">
    <property type="match status" value="1"/>
</dbReference>
<dbReference type="PROSITE" id="PS51186">
    <property type="entry name" value="GNAT"/>
    <property type="match status" value="1"/>
</dbReference>
<comment type="caution">
    <text evidence="2">The sequence shown here is derived from an EMBL/GenBank/DDBJ whole genome shotgun (WGS) entry which is preliminary data.</text>
</comment>
<reference evidence="2 3" key="1">
    <citation type="submission" date="2022-11" db="EMBL/GenBank/DDBJ databases">
        <title>Anaerobic phenanthrene biodegradation by a DNRA strain PheN6.</title>
        <authorList>
            <person name="Zhang Z."/>
        </authorList>
    </citation>
    <scope>NUCLEOTIDE SEQUENCE [LARGE SCALE GENOMIC DNA]</scope>
    <source>
        <strain evidence="2 3">PheN6</strain>
    </source>
</reference>